<dbReference type="SUPFAM" id="SSF49464">
    <property type="entry name" value="Carboxypeptidase regulatory domain-like"/>
    <property type="match status" value="1"/>
</dbReference>
<keyword evidence="2" id="KW-1185">Reference proteome</keyword>
<dbReference type="RefSeq" id="WP_014797021.1">
    <property type="nucleotide sequence ID" value="NC_018018.1"/>
</dbReference>
<accession>I4AHX9</accession>
<protein>
    <recommendedName>
        <fullName evidence="3">Outer membrane receptor protein</fullName>
    </recommendedName>
</protein>
<dbReference type="AlphaFoldDB" id="I4AHX9"/>
<gene>
    <name evidence="1" type="ordered locus">Fleli_1126</name>
</gene>
<dbReference type="SUPFAM" id="SSF56935">
    <property type="entry name" value="Porins"/>
    <property type="match status" value="1"/>
</dbReference>
<dbReference type="OrthoDB" id="603275at2"/>
<dbReference type="HOGENOM" id="CLU_012729_2_0_10"/>
<dbReference type="InterPro" id="IPR008969">
    <property type="entry name" value="CarboxyPept-like_regulatory"/>
</dbReference>
<dbReference type="Proteomes" id="UP000006054">
    <property type="component" value="Chromosome"/>
</dbReference>
<sequence length="914" mass="106212" precursor="true">MRILFIILFFNLYFYGNAQTQISGVLTDEFDNPVSNASVIVLNTDSELVKAFSISKSDGKYTLNFDLKADSLLLRITHISQKKVEQKVANKNQIIDFKLEGEVQILEEVIFKKTNPISKKGDTLTFDVESFKSQKDRVIADILSKMPGIEIEPSGKILYQGKPIEKYYIEGLDLLEGKYDLANKNIPADAVEKVEILENHQPIKALDSLNFSNNTSLNIKLKNGITTTGTAKLGAGITENNQNFIPFLWEANITPMFFGKKNQLIASYQTNNIGNDVSSQLRSFTLEDWIANSQVPKKEDWLSVQKLLPPNFTQNRWRNNQIQMFSFNFLTKLKNDYQLKTNISYFYDTQKRFGNTETTIFLPNIEINILEKNQNKLINNELEAKFILVKNSTKNYFKNELEIKKQWNSQNGTIQREEQNNNLLISQQMENPFLEMTNTLNWIIPVKSTKKTIFNFNSTINYQNDVPSLSINPVVFSELINENTIFNQNDSLKNYDKIIQYLEHSTFFTQHSISFVKKVKSISLSTKTGIQTNYQKLKSNIDIKNETSFEDNFKDFRLSNEFENNLSFAHYTAFAELGTQYQKKNWKIKFDILIRLHYFQINKKIENEKQNENIERITFEPNLKITKEINGYWKFSAGGNMKNNFGTINQLYNGYILQNYRNIAKNDVPLKQDFNQGLNAGFNYKNPINSIFFNGFYTYTYTKSNLLWQNSFDENGTATLKGVLRTNYSSSQMLNAMASKFFYKIKTTFRINSMYMISQNVAFINEELKTIKNKNLQLGGKINTDFSKYFGLTYSNSFSFLNAIISDEKLSTIEQQNHQIALSIYPNEQNYISLKADFYRNKIKENNAVVQKSQFLDMLYRYTFSEKSVDLEFSLTNILNTKQFVDISNSSFFYTQTIFDLRPRQILAAVRFKF</sequence>
<reference evidence="2" key="1">
    <citation type="submission" date="2012-06" db="EMBL/GenBank/DDBJ databases">
        <title>The complete genome of Flexibacter litoralis DSM 6794.</title>
        <authorList>
            <person name="Lucas S."/>
            <person name="Copeland A."/>
            <person name="Lapidus A."/>
            <person name="Glavina del Rio T."/>
            <person name="Dalin E."/>
            <person name="Tice H."/>
            <person name="Bruce D."/>
            <person name="Goodwin L."/>
            <person name="Pitluck S."/>
            <person name="Peters L."/>
            <person name="Ovchinnikova G."/>
            <person name="Lu M."/>
            <person name="Kyrpides N."/>
            <person name="Mavromatis K."/>
            <person name="Ivanova N."/>
            <person name="Brettin T."/>
            <person name="Detter J.C."/>
            <person name="Han C."/>
            <person name="Larimer F."/>
            <person name="Land M."/>
            <person name="Hauser L."/>
            <person name="Markowitz V."/>
            <person name="Cheng J.-F."/>
            <person name="Hugenholtz P."/>
            <person name="Woyke T."/>
            <person name="Wu D."/>
            <person name="Spring S."/>
            <person name="Lang E."/>
            <person name="Kopitz M."/>
            <person name="Brambilla E."/>
            <person name="Klenk H.-P."/>
            <person name="Eisen J.A."/>
        </authorList>
    </citation>
    <scope>NUCLEOTIDE SEQUENCE [LARGE SCALE GENOMIC DNA]</scope>
    <source>
        <strain evidence="2">ATCC 23117 / DSM 6794 / NBRC 15988 / NCIMB 1366 / Sio-4</strain>
    </source>
</reference>
<dbReference type="eggNOG" id="COG4773">
    <property type="taxonomic scope" value="Bacteria"/>
</dbReference>
<evidence type="ECO:0000313" key="2">
    <source>
        <dbReference type="Proteomes" id="UP000006054"/>
    </source>
</evidence>
<dbReference type="PATRIC" id="fig|880071.3.peg.1097"/>
<dbReference type="KEGG" id="fli:Fleli_1126"/>
<evidence type="ECO:0008006" key="3">
    <source>
        <dbReference type="Google" id="ProtNLM"/>
    </source>
</evidence>
<organism evidence="1 2">
    <name type="scientific">Bernardetia litoralis (strain ATCC 23117 / DSM 6794 / NBRC 15988 / NCIMB 1366 / Fx l1 / Sio-4)</name>
    <name type="common">Flexibacter litoralis</name>
    <dbReference type="NCBI Taxonomy" id="880071"/>
    <lineage>
        <taxon>Bacteria</taxon>
        <taxon>Pseudomonadati</taxon>
        <taxon>Bacteroidota</taxon>
        <taxon>Cytophagia</taxon>
        <taxon>Cytophagales</taxon>
        <taxon>Bernardetiaceae</taxon>
        <taxon>Bernardetia</taxon>
    </lineage>
</organism>
<evidence type="ECO:0000313" key="1">
    <source>
        <dbReference type="EMBL" id="AFM03564.1"/>
    </source>
</evidence>
<dbReference type="EMBL" id="CP003345">
    <property type="protein sequence ID" value="AFM03564.1"/>
    <property type="molecule type" value="Genomic_DNA"/>
</dbReference>
<proteinExistence type="predicted"/>
<dbReference type="STRING" id="880071.Fleli_1126"/>
<name>I4AHX9_BERLS</name>